<gene>
    <name evidence="1" type="ORF">HHI36_017678</name>
</gene>
<dbReference type="EMBL" id="JABFTP020000124">
    <property type="protein sequence ID" value="KAL3280178.1"/>
    <property type="molecule type" value="Genomic_DNA"/>
</dbReference>
<evidence type="ECO:0000313" key="2">
    <source>
        <dbReference type="Proteomes" id="UP001516400"/>
    </source>
</evidence>
<dbReference type="Proteomes" id="UP001516400">
    <property type="component" value="Unassembled WGS sequence"/>
</dbReference>
<reference evidence="1 2" key="1">
    <citation type="journal article" date="2021" name="BMC Biol.">
        <title>Horizontally acquired antibacterial genes associated with adaptive radiation of ladybird beetles.</title>
        <authorList>
            <person name="Li H.S."/>
            <person name="Tang X.F."/>
            <person name="Huang Y.H."/>
            <person name="Xu Z.Y."/>
            <person name="Chen M.L."/>
            <person name="Du X.Y."/>
            <person name="Qiu B.Y."/>
            <person name="Chen P.T."/>
            <person name="Zhang W."/>
            <person name="Slipinski A."/>
            <person name="Escalona H.E."/>
            <person name="Waterhouse R.M."/>
            <person name="Zwick A."/>
            <person name="Pang H."/>
        </authorList>
    </citation>
    <scope>NUCLEOTIDE SEQUENCE [LARGE SCALE GENOMIC DNA]</scope>
    <source>
        <strain evidence="1">SYSU2018</strain>
    </source>
</reference>
<name>A0ABD2NNL9_9CUCU</name>
<comment type="caution">
    <text evidence="1">The sequence shown here is derived from an EMBL/GenBank/DDBJ whole genome shotgun (WGS) entry which is preliminary data.</text>
</comment>
<keyword evidence="2" id="KW-1185">Reference proteome</keyword>
<accession>A0ABD2NNL9</accession>
<dbReference type="AlphaFoldDB" id="A0ABD2NNL9"/>
<sequence length="177" mass="20573">MKQWITQGIRISTRRKNFLYHLKNKGEISKGYYEKYSGILKRVFRAAKLLSSGKYVLESKNKCKPTWTHIRQHTQANMKRNTSILEEKDKQFSPEEILNTVNKFFLSQGTASKMFNEPSKQTSEQIFNNIVFLPTDVMGIERIILALRDMNSTSYDEIPVKLLKHEIAKPLSSIINS</sequence>
<organism evidence="1 2">
    <name type="scientific">Cryptolaemus montrouzieri</name>
    <dbReference type="NCBI Taxonomy" id="559131"/>
    <lineage>
        <taxon>Eukaryota</taxon>
        <taxon>Metazoa</taxon>
        <taxon>Ecdysozoa</taxon>
        <taxon>Arthropoda</taxon>
        <taxon>Hexapoda</taxon>
        <taxon>Insecta</taxon>
        <taxon>Pterygota</taxon>
        <taxon>Neoptera</taxon>
        <taxon>Endopterygota</taxon>
        <taxon>Coleoptera</taxon>
        <taxon>Polyphaga</taxon>
        <taxon>Cucujiformia</taxon>
        <taxon>Coccinelloidea</taxon>
        <taxon>Coccinellidae</taxon>
        <taxon>Scymninae</taxon>
        <taxon>Scymnini</taxon>
        <taxon>Cryptolaemus</taxon>
    </lineage>
</organism>
<proteinExistence type="predicted"/>
<evidence type="ECO:0000313" key="1">
    <source>
        <dbReference type="EMBL" id="KAL3280178.1"/>
    </source>
</evidence>
<protein>
    <submittedName>
        <fullName evidence="1">Uncharacterized protein</fullName>
    </submittedName>
</protein>